<dbReference type="AlphaFoldDB" id="A0A1B6NWH3"/>
<name>A0A1B6NWH3_9ZZZZ</name>
<comment type="caution">
    <text evidence="1">The sequence shown here is derived from an EMBL/GenBank/DDBJ whole genome shotgun (WGS) entry which is preliminary data.</text>
</comment>
<organism evidence="1">
    <name type="scientific">marine sediment metagenome</name>
    <dbReference type="NCBI Taxonomy" id="412755"/>
    <lineage>
        <taxon>unclassified sequences</taxon>
        <taxon>metagenomes</taxon>
        <taxon>ecological metagenomes</taxon>
    </lineage>
</organism>
<evidence type="ECO:0000313" key="1">
    <source>
        <dbReference type="EMBL" id="KTF07805.1"/>
    </source>
</evidence>
<protein>
    <submittedName>
        <fullName evidence="1">Uncharacterized protein</fullName>
    </submittedName>
</protein>
<sequence length="47" mass="5833">MLWENPYIHPWVRINIKKGLSNLKPFWHWFKLLLFMSTARIVHFSVH</sequence>
<accession>A0A1B6NWH3</accession>
<reference evidence="1" key="1">
    <citation type="submission" date="2013-11" db="EMBL/GenBank/DDBJ databases">
        <title>Microbial diversity, functional groups and degradation webs in Northern and Southern Mediterranean and Red Sea marine crude oil polluted sites.</title>
        <authorList>
            <person name="Daffonchio D."/>
            <person name="Mapelli F."/>
            <person name="Ferrer M."/>
            <person name="Richter M."/>
            <person name="Cherif A."/>
            <person name="Malkawi H.I."/>
            <person name="Yakimov M.M."/>
            <person name="Abdel-Fattah Y.R."/>
            <person name="Blaghen M."/>
            <person name="Golyshin P.N."/>
            <person name="Kalogerakis N."/>
            <person name="Boon N."/>
            <person name="Magagnini M."/>
            <person name="Fava F."/>
        </authorList>
    </citation>
    <scope>NUCLEOTIDE SEQUENCE</scope>
</reference>
<dbReference type="EMBL" id="AYSL01000328">
    <property type="protein sequence ID" value="KTF07805.1"/>
    <property type="molecule type" value="Genomic_DNA"/>
</dbReference>
<proteinExistence type="predicted"/>
<gene>
    <name evidence="1" type="ORF">MGSAQ_000701</name>
</gene>